<protein>
    <submittedName>
        <fullName evidence="2">Uncharacterized protein</fullName>
    </submittedName>
</protein>
<name>A0ABR4LD92_9EURO</name>
<gene>
    <name evidence="2" type="ORF">BJX67DRAFT_297534</name>
</gene>
<dbReference type="Proteomes" id="UP001610432">
    <property type="component" value="Unassembled WGS sequence"/>
</dbReference>
<evidence type="ECO:0000256" key="1">
    <source>
        <dbReference type="ARBA" id="ARBA00023604"/>
    </source>
</evidence>
<organism evidence="2 3">
    <name type="scientific">Aspergillus lucknowensis</name>
    <dbReference type="NCBI Taxonomy" id="176173"/>
    <lineage>
        <taxon>Eukaryota</taxon>
        <taxon>Fungi</taxon>
        <taxon>Dikarya</taxon>
        <taxon>Ascomycota</taxon>
        <taxon>Pezizomycotina</taxon>
        <taxon>Eurotiomycetes</taxon>
        <taxon>Eurotiomycetidae</taxon>
        <taxon>Eurotiales</taxon>
        <taxon>Aspergillaceae</taxon>
        <taxon>Aspergillus</taxon>
        <taxon>Aspergillus subgen. Nidulantes</taxon>
    </lineage>
</organism>
<sequence>MAEKLTADDPPIPASQQVKSSIAFLSDLSLYLKEKPYHLTLTKDREGDSVLTNIVNDIYTNVTFTDITGYEDRFNLDTHGFQLADHKTQLQPHDFGDETLITAVYYKEVEAYLQKLLGADRVRVMQHTVRERPAGFVETQGLAKTNNGRSKPLTGIHIDASPLGAVRRVEKYVPEEVEAIRTRRFQILNVWRPLVPSLRDWPLALCDMRTVAPDDMVEADLISPGFEGENIFLYFSPHYKFYFRDRQSCDQVWIFKQFDSMDGVTKRRSDGRSG</sequence>
<dbReference type="NCBIfam" id="NF041278">
    <property type="entry name" value="CmcJ_NvfI_EfuI"/>
    <property type="match status" value="1"/>
</dbReference>
<comment type="caution">
    <text evidence="2">The sequence shown here is derived from an EMBL/GenBank/DDBJ whole genome shotgun (WGS) entry which is preliminary data.</text>
</comment>
<evidence type="ECO:0000313" key="2">
    <source>
        <dbReference type="EMBL" id="KAL2862421.1"/>
    </source>
</evidence>
<accession>A0ABR4LD92</accession>
<evidence type="ECO:0000313" key="3">
    <source>
        <dbReference type="Proteomes" id="UP001610432"/>
    </source>
</evidence>
<dbReference type="GeneID" id="98141984"/>
<dbReference type="PANTHER" id="PTHR34598">
    <property type="entry name" value="BLL6449 PROTEIN"/>
    <property type="match status" value="1"/>
</dbReference>
<comment type="similarity">
    <text evidence="1">Belongs to the asaB hydroxylase/desaturase family.</text>
</comment>
<dbReference type="InterPro" id="IPR044053">
    <property type="entry name" value="AsaB-like"/>
</dbReference>
<proteinExistence type="inferred from homology"/>
<dbReference type="EMBL" id="JBFXLQ010000068">
    <property type="protein sequence ID" value="KAL2862421.1"/>
    <property type="molecule type" value="Genomic_DNA"/>
</dbReference>
<keyword evidence="3" id="KW-1185">Reference proteome</keyword>
<dbReference type="RefSeq" id="XP_070881400.1">
    <property type="nucleotide sequence ID" value="XM_071026912.1"/>
</dbReference>
<dbReference type="PANTHER" id="PTHR34598:SF3">
    <property type="entry name" value="OXIDOREDUCTASE AN1597"/>
    <property type="match status" value="1"/>
</dbReference>
<reference evidence="2 3" key="1">
    <citation type="submission" date="2024-07" db="EMBL/GenBank/DDBJ databases">
        <title>Section-level genome sequencing and comparative genomics of Aspergillus sections Usti and Cavernicolus.</title>
        <authorList>
            <consortium name="Lawrence Berkeley National Laboratory"/>
            <person name="Nybo J.L."/>
            <person name="Vesth T.C."/>
            <person name="Theobald S."/>
            <person name="Frisvad J.C."/>
            <person name="Larsen T.O."/>
            <person name="Kjaerboelling I."/>
            <person name="Rothschild-Mancinelli K."/>
            <person name="Lyhne E.K."/>
            <person name="Kogle M.E."/>
            <person name="Barry K."/>
            <person name="Clum A."/>
            <person name="Na H."/>
            <person name="Ledsgaard L."/>
            <person name="Lin J."/>
            <person name="Lipzen A."/>
            <person name="Kuo A."/>
            <person name="Riley R."/>
            <person name="Mondo S."/>
            <person name="Labutti K."/>
            <person name="Haridas S."/>
            <person name="Pangalinan J."/>
            <person name="Salamov A.A."/>
            <person name="Simmons B.A."/>
            <person name="Magnuson J.K."/>
            <person name="Chen J."/>
            <person name="Drula E."/>
            <person name="Henrissat B."/>
            <person name="Wiebenga A."/>
            <person name="Lubbers R.J."/>
            <person name="Gomes A.C."/>
            <person name="Macurrencykelacurrency M.R."/>
            <person name="Stajich J."/>
            <person name="Grigoriev I.V."/>
            <person name="Mortensen U.H."/>
            <person name="De Vries R.P."/>
            <person name="Baker S.E."/>
            <person name="Andersen M.R."/>
        </authorList>
    </citation>
    <scope>NUCLEOTIDE SEQUENCE [LARGE SCALE GENOMIC DNA]</scope>
    <source>
        <strain evidence="2 3">CBS 449.75</strain>
    </source>
</reference>